<name>A0ABP0V494_9BRYO</name>
<protein>
    <recommendedName>
        <fullName evidence="5">IST1-like protein</fullName>
    </recommendedName>
</protein>
<dbReference type="InterPro" id="IPR042277">
    <property type="entry name" value="IST1-like"/>
</dbReference>
<evidence type="ECO:0008006" key="5">
    <source>
        <dbReference type="Google" id="ProtNLM"/>
    </source>
</evidence>
<evidence type="ECO:0000313" key="3">
    <source>
        <dbReference type="EMBL" id="CAK9234228.1"/>
    </source>
</evidence>
<reference evidence="3" key="1">
    <citation type="submission" date="2024-02" db="EMBL/GenBank/DDBJ databases">
        <authorList>
            <consortium name="ELIXIR-Norway"/>
            <consortium name="Elixir Norway"/>
        </authorList>
    </citation>
    <scope>NUCLEOTIDE SEQUENCE</scope>
</reference>
<feature type="compositionally biased region" description="Acidic residues" evidence="2">
    <location>
        <begin position="497"/>
        <end position="507"/>
    </location>
</feature>
<feature type="region of interest" description="Disordered" evidence="2">
    <location>
        <begin position="280"/>
        <end position="434"/>
    </location>
</feature>
<feature type="compositionally biased region" description="Polar residues" evidence="2">
    <location>
        <begin position="1072"/>
        <end position="1082"/>
    </location>
</feature>
<dbReference type="PANTHER" id="PTHR12161:SF55">
    <property type="entry name" value="REGULATOR OF VPS4 ACTIVITY IN THE MVB PATHWAY PROTEIN"/>
    <property type="match status" value="1"/>
</dbReference>
<dbReference type="EMBL" id="OZ019900">
    <property type="protein sequence ID" value="CAK9234228.1"/>
    <property type="molecule type" value="Genomic_DNA"/>
</dbReference>
<sequence length="1184" mass="132146">MVTEVFQLPKKRGMSYDFGKPLMRAFQKKMSRGFQKHLTCLRFLVTKRIQLQSDISSSMFWFCFLLEAICLLESLLPHFFSDIKLPYKTSLRMAMSRIKLLKNKRDNQLKVLRKEIAQLLSSGQDTSAAIRVEHVMREQNIITAYEFIELYSELVVVRLPIIEKQSECPLDLREAISSLIYAAPRCADVEELSQVRAILAAKYGKEFVAAAAELRPDCGVSRNLIEKLSAKAPSGKAKIGVLKELAKEHNVDWDSTSLENALTKAPEDLLDGSRQFQRSNDVPILRRHNEDLPSLPVETISKGSSTNIQSPSSTNHPSTVAQASEVKPYIHQARIPPPSTVAPSQQQSKTLASQAIQSQIQKPAADDSHQHSYSGPGSMGTNYNGGPNQPVKASRNQEFHERTQIPQDPRFGKENTRQASTVMPQLGESSLPRAEGMDFKDVKEAAVAASASADRAVAAAQAAAQLATNKYHSLKSTAANENFSKVVQRLSEKPVSDDDIVDDDDMVNNEPNSSDEDVNRISNHKGGEQMDGKQHINQFWDHKSYVHPMYDEEDEEALPRKPVSHGSFDGKTWLINDHEEYPRRESHSLSGSKSSNAKQAPHWSGGAKTKLKNDMPIHSEVYDAEDYDEEEDAHGKRLEDDFYKESTRITELRGGDLHQSDGYEDNKNSSMSHLQGSNYEVAEKSPGRKTTGTANFEEEELGNSPRSYKNSDTEECHVHRSEDIFSEETTASRGPAKTMLKGNDTWKSESHTFYDSSGSDDGDTHEAPHWLAPGKMIPKPLGQSVYETRESDDRDHSFKDRDIAYMVETKEGTPGMGVSGNRNTIAEHLSDNYKRGSLHWSHRVDEYPLSPQEEGSYHRRINSPPLEDSEKNKPLKAFAAPTVLNEPNNRSYHGEITSEKSPSGSQTGKLKWQSRDSKQGSESHVRDVVAKPVLPGGRDPTQLDDYPSSDDDFYIPKSKMTTTALPQMKPGHIHDAHNLKKLDRHLDENDSQSIKLLDSQRSTRQVQLPLKVDESKVTHHSWKVPSLDVKLPVEQQQKSLSPSTSGFDSSPFLRNTSSGSPISGKPLKFMSRSGSNNPSASIEASEMPVKVDNQSDSTVDNTHSSPGSLYKGSTSKKSFKMDGVKTNLVDSKASSESWGQQKVPVKDYRKTQSIPTEQVPKPQKFKMIRPPDIDDIEAMLGRKL</sequence>
<feature type="region of interest" description="Disordered" evidence="2">
    <location>
        <begin position="490"/>
        <end position="521"/>
    </location>
</feature>
<feature type="compositionally biased region" description="Polar residues" evidence="2">
    <location>
        <begin position="1034"/>
        <end position="1061"/>
    </location>
</feature>
<feature type="compositionally biased region" description="Polar residues" evidence="2">
    <location>
        <begin position="668"/>
        <end position="678"/>
    </location>
</feature>
<feature type="compositionally biased region" description="Basic and acidic residues" evidence="2">
    <location>
        <begin position="633"/>
        <end position="667"/>
    </location>
</feature>
<feature type="compositionally biased region" description="Polar residues" evidence="2">
    <location>
        <begin position="1128"/>
        <end position="1140"/>
    </location>
</feature>
<feature type="compositionally biased region" description="Polar residues" evidence="2">
    <location>
        <begin position="899"/>
        <end position="908"/>
    </location>
</feature>
<feature type="compositionally biased region" description="Basic and acidic residues" evidence="2">
    <location>
        <begin position="709"/>
        <end position="723"/>
    </location>
</feature>
<evidence type="ECO:0000256" key="1">
    <source>
        <dbReference type="ARBA" id="ARBA00005536"/>
    </source>
</evidence>
<proteinExistence type="inferred from homology"/>
<feature type="compositionally biased region" description="Polar residues" evidence="2">
    <location>
        <begin position="1092"/>
        <end position="1116"/>
    </location>
</feature>
<feature type="compositionally biased region" description="Basic and acidic residues" evidence="2">
    <location>
        <begin position="611"/>
        <end position="621"/>
    </location>
</feature>
<evidence type="ECO:0000256" key="2">
    <source>
        <dbReference type="SAM" id="MobiDB-lite"/>
    </source>
</evidence>
<organism evidence="3 4">
    <name type="scientific">Sphagnum troendelagicum</name>
    <dbReference type="NCBI Taxonomy" id="128251"/>
    <lineage>
        <taxon>Eukaryota</taxon>
        <taxon>Viridiplantae</taxon>
        <taxon>Streptophyta</taxon>
        <taxon>Embryophyta</taxon>
        <taxon>Bryophyta</taxon>
        <taxon>Sphagnophytina</taxon>
        <taxon>Sphagnopsida</taxon>
        <taxon>Sphagnales</taxon>
        <taxon>Sphagnaceae</taxon>
        <taxon>Sphagnum</taxon>
    </lineage>
</organism>
<feature type="compositionally biased region" description="Basic and acidic residues" evidence="2">
    <location>
        <begin position="913"/>
        <end position="929"/>
    </location>
</feature>
<feature type="compositionally biased region" description="Polar residues" evidence="2">
    <location>
        <begin position="588"/>
        <end position="598"/>
    </location>
</feature>
<gene>
    <name evidence="3" type="ORF">CSSPTR1EN2_LOCUS22112</name>
</gene>
<dbReference type="Pfam" id="PF03398">
    <property type="entry name" value="Ist1"/>
    <property type="match status" value="1"/>
</dbReference>
<comment type="similarity">
    <text evidence="1">Belongs to the IST1 family.</text>
</comment>
<feature type="compositionally biased region" description="Acidic residues" evidence="2">
    <location>
        <begin position="622"/>
        <end position="632"/>
    </location>
</feature>
<accession>A0ABP0V494</accession>
<feature type="region of interest" description="Disordered" evidence="2">
    <location>
        <begin position="847"/>
        <end position="952"/>
    </location>
</feature>
<dbReference type="InterPro" id="IPR005061">
    <property type="entry name" value="Ist1"/>
</dbReference>
<feature type="compositionally biased region" description="Polar residues" evidence="2">
    <location>
        <begin position="371"/>
        <end position="387"/>
    </location>
</feature>
<feature type="region of interest" description="Disordered" evidence="2">
    <location>
        <begin position="1033"/>
        <end position="1169"/>
    </location>
</feature>
<dbReference type="Proteomes" id="UP001497512">
    <property type="component" value="Chromosome 8"/>
</dbReference>
<keyword evidence="4" id="KW-1185">Reference proteome</keyword>
<dbReference type="Gene3D" id="1.20.1260.60">
    <property type="entry name" value="Vacuolar protein sorting-associated protein Ist1"/>
    <property type="match status" value="1"/>
</dbReference>
<evidence type="ECO:0000313" key="4">
    <source>
        <dbReference type="Proteomes" id="UP001497512"/>
    </source>
</evidence>
<dbReference type="PANTHER" id="PTHR12161">
    <property type="entry name" value="IST1 FAMILY MEMBER"/>
    <property type="match status" value="1"/>
</dbReference>
<feature type="compositionally biased region" description="Polar residues" evidence="2">
    <location>
        <begin position="341"/>
        <end position="361"/>
    </location>
</feature>
<feature type="region of interest" description="Disordered" evidence="2">
    <location>
        <begin position="582"/>
        <end position="780"/>
    </location>
</feature>
<feature type="compositionally biased region" description="Polar residues" evidence="2">
    <location>
        <begin position="301"/>
        <end position="322"/>
    </location>
</feature>